<evidence type="ECO:0000313" key="3">
    <source>
        <dbReference type="Proteomes" id="UP000193778"/>
    </source>
</evidence>
<dbReference type="Proteomes" id="UP000193778">
    <property type="component" value="Unassembled WGS sequence"/>
</dbReference>
<proteinExistence type="predicted"/>
<protein>
    <submittedName>
        <fullName evidence="2">Uncharacterized protein</fullName>
    </submittedName>
</protein>
<dbReference type="AlphaFoldDB" id="A0A1X6YFP7"/>
<name>A0A1X6YFP7_9RHOB</name>
<organism evidence="2 3">
    <name type="scientific">Ruegeria meonggei</name>
    <dbReference type="NCBI Taxonomy" id="1446476"/>
    <lineage>
        <taxon>Bacteria</taxon>
        <taxon>Pseudomonadati</taxon>
        <taxon>Pseudomonadota</taxon>
        <taxon>Alphaproteobacteria</taxon>
        <taxon>Rhodobacterales</taxon>
        <taxon>Roseobacteraceae</taxon>
        <taxon>Ruegeria</taxon>
    </lineage>
</organism>
<dbReference type="RefSeq" id="WP_143534812.1">
    <property type="nucleotide sequence ID" value="NZ_FWFP01000002.1"/>
</dbReference>
<keyword evidence="1" id="KW-1133">Transmembrane helix</keyword>
<keyword evidence="1" id="KW-0472">Membrane</keyword>
<feature type="transmembrane region" description="Helical" evidence="1">
    <location>
        <begin position="30"/>
        <end position="49"/>
    </location>
</feature>
<feature type="transmembrane region" description="Helical" evidence="1">
    <location>
        <begin position="92"/>
        <end position="113"/>
    </location>
</feature>
<keyword evidence="1" id="KW-0812">Transmembrane</keyword>
<accession>A0A1X6YFP7</accession>
<dbReference type="EMBL" id="FWFP01000002">
    <property type="protein sequence ID" value="SLN19214.1"/>
    <property type="molecule type" value="Genomic_DNA"/>
</dbReference>
<evidence type="ECO:0000313" key="2">
    <source>
        <dbReference type="EMBL" id="SLN19214.1"/>
    </source>
</evidence>
<sequence>MLWLLLICLLLFIYMPFAMRSWRALITLSFVYLIVEIGVRLGVANYSAADVPRLLVSVGNAWIDLFVKVLPVTVIARAAVLMAKSLGLMGRGLLAANNIGILALPGGIAGIAAHRQWERRAAPLECTSRQIPLVLSGVTATATWSKSVVLHVGKDIRDSRRNLFSPSHRRRICRDTSNSTESLPIEAISLGTRHFSQNRCRAQDNTP</sequence>
<gene>
    <name evidence="2" type="ORF">RUM8411_00639</name>
</gene>
<reference evidence="3" key="1">
    <citation type="submission" date="2017-03" db="EMBL/GenBank/DDBJ databases">
        <authorList>
            <person name="Rodrigo-Torres L."/>
            <person name="Arahal R.D."/>
            <person name="Lucena T."/>
        </authorList>
    </citation>
    <scope>NUCLEOTIDE SEQUENCE [LARGE SCALE GENOMIC DNA]</scope>
    <source>
        <strain evidence="3">CECT 8411</strain>
    </source>
</reference>
<evidence type="ECO:0000256" key="1">
    <source>
        <dbReference type="SAM" id="Phobius"/>
    </source>
</evidence>
<feature type="transmembrane region" description="Helical" evidence="1">
    <location>
        <begin position="61"/>
        <end position="80"/>
    </location>
</feature>
<keyword evidence="3" id="KW-1185">Reference proteome</keyword>